<accession>A0A015TVI7</accession>
<sequence>MECHKSIAYGNIILYYSKGKTNSRKYFPILLCISTKKHPSYVFIFNNFICNRIE</sequence>
<organism evidence="1 2">
    <name type="scientific">Bacteroides fragilis str. 3988T(B)14</name>
    <dbReference type="NCBI Taxonomy" id="1339315"/>
    <lineage>
        <taxon>Bacteria</taxon>
        <taxon>Pseudomonadati</taxon>
        <taxon>Bacteroidota</taxon>
        <taxon>Bacteroidia</taxon>
        <taxon>Bacteroidales</taxon>
        <taxon>Bacteroidaceae</taxon>
        <taxon>Bacteroides</taxon>
    </lineage>
</organism>
<proteinExistence type="predicted"/>
<gene>
    <name evidence="1" type="ORF">M124_1460</name>
</gene>
<protein>
    <submittedName>
        <fullName evidence="1">Uncharacterized protein</fullName>
    </submittedName>
</protein>
<dbReference type="Proteomes" id="UP000020529">
    <property type="component" value="Unassembled WGS sequence"/>
</dbReference>
<dbReference type="AlphaFoldDB" id="A0A015TVI7"/>
<reference evidence="1 2" key="1">
    <citation type="submission" date="2014-02" db="EMBL/GenBank/DDBJ databases">
        <authorList>
            <person name="Sears C."/>
            <person name="Carroll K."/>
            <person name="Sack B.R."/>
            <person name="Qadri F."/>
            <person name="Myers L.L."/>
            <person name="Chung G.-T."/>
            <person name="Escheverria P."/>
            <person name="Fraser C.M."/>
            <person name="Sadzewicz L."/>
            <person name="Shefchek K.A."/>
            <person name="Tallon L."/>
            <person name="Das S.P."/>
            <person name="Daugherty S."/>
            <person name="Mongodin E.F."/>
        </authorList>
    </citation>
    <scope>NUCLEOTIDE SEQUENCE [LARGE SCALE GENOMIC DNA]</scope>
    <source>
        <strain evidence="2">3988T(B)14</strain>
    </source>
</reference>
<comment type="caution">
    <text evidence="1">The sequence shown here is derived from an EMBL/GenBank/DDBJ whole genome shotgun (WGS) entry which is preliminary data.</text>
</comment>
<evidence type="ECO:0000313" key="1">
    <source>
        <dbReference type="EMBL" id="EXY74726.1"/>
    </source>
</evidence>
<evidence type="ECO:0000313" key="2">
    <source>
        <dbReference type="Proteomes" id="UP000020529"/>
    </source>
</evidence>
<dbReference type="EMBL" id="JGCY01000265">
    <property type="protein sequence ID" value="EXY74726.1"/>
    <property type="molecule type" value="Genomic_DNA"/>
</dbReference>
<name>A0A015TVI7_BACFG</name>